<evidence type="ECO:0000256" key="2">
    <source>
        <dbReference type="ARBA" id="ARBA00023242"/>
    </source>
</evidence>
<proteinExistence type="predicted"/>
<reference evidence="6 7" key="1">
    <citation type="submission" date="2023-04" db="EMBL/GenBank/DDBJ databases">
        <title>Genome of Basidiobolus ranarum AG-B5.</title>
        <authorList>
            <person name="Stajich J.E."/>
            <person name="Carter-House D."/>
            <person name="Gryganskyi A."/>
        </authorList>
    </citation>
    <scope>NUCLEOTIDE SEQUENCE [LARGE SCALE GENOMIC DNA]</scope>
    <source>
        <strain evidence="6 7">AG-B5</strain>
    </source>
</reference>
<feature type="compositionally biased region" description="Low complexity" evidence="4">
    <location>
        <begin position="193"/>
        <end position="206"/>
    </location>
</feature>
<feature type="domain" description="HMG box" evidence="5">
    <location>
        <begin position="70"/>
        <end position="138"/>
    </location>
</feature>
<keyword evidence="1 3" id="KW-0238">DNA-binding</keyword>
<dbReference type="InterPro" id="IPR009071">
    <property type="entry name" value="HMG_box_dom"/>
</dbReference>
<dbReference type="Gene3D" id="1.10.30.10">
    <property type="entry name" value="High mobility group box domain"/>
    <property type="match status" value="1"/>
</dbReference>
<evidence type="ECO:0000313" key="6">
    <source>
        <dbReference type="EMBL" id="KAK9765097.1"/>
    </source>
</evidence>
<dbReference type="PROSITE" id="PS50118">
    <property type="entry name" value="HMG_BOX_2"/>
    <property type="match status" value="1"/>
</dbReference>
<keyword evidence="2 3" id="KW-0539">Nucleus</keyword>
<accession>A0ABR2WUB2</accession>
<feature type="compositionally biased region" description="Basic residues" evidence="4">
    <location>
        <begin position="235"/>
        <end position="246"/>
    </location>
</feature>
<comment type="caution">
    <text evidence="6">The sequence shown here is derived from an EMBL/GenBank/DDBJ whole genome shotgun (WGS) entry which is preliminary data.</text>
</comment>
<dbReference type="Proteomes" id="UP001479436">
    <property type="component" value="Unassembled WGS sequence"/>
</dbReference>
<dbReference type="PANTHER" id="PTHR46040">
    <property type="entry name" value="HIGH MOBILITY GROUP PROTEIN 2"/>
    <property type="match status" value="1"/>
</dbReference>
<dbReference type="PANTHER" id="PTHR46040:SF3">
    <property type="entry name" value="HIGH MOBILITY GROUP PROTEIN 2"/>
    <property type="match status" value="1"/>
</dbReference>
<dbReference type="InterPro" id="IPR036910">
    <property type="entry name" value="HMG_box_dom_sf"/>
</dbReference>
<evidence type="ECO:0000313" key="7">
    <source>
        <dbReference type="Proteomes" id="UP001479436"/>
    </source>
</evidence>
<protein>
    <submittedName>
        <fullName evidence="6">High mobility group</fullName>
    </submittedName>
</protein>
<evidence type="ECO:0000256" key="1">
    <source>
        <dbReference type="ARBA" id="ARBA00023125"/>
    </source>
</evidence>
<evidence type="ECO:0000259" key="5">
    <source>
        <dbReference type="PROSITE" id="PS50118"/>
    </source>
</evidence>
<feature type="compositionally biased region" description="Acidic residues" evidence="4">
    <location>
        <begin position="165"/>
        <end position="174"/>
    </location>
</feature>
<evidence type="ECO:0000256" key="4">
    <source>
        <dbReference type="SAM" id="MobiDB-lite"/>
    </source>
</evidence>
<organism evidence="6 7">
    <name type="scientific">Basidiobolus ranarum</name>
    <dbReference type="NCBI Taxonomy" id="34480"/>
    <lineage>
        <taxon>Eukaryota</taxon>
        <taxon>Fungi</taxon>
        <taxon>Fungi incertae sedis</taxon>
        <taxon>Zoopagomycota</taxon>
        <taxon>Entomophthoromycotina</taxon>
        <taxon>Basidiobolomycetes</taxon>
        <taxon>Basidiobolales</taxon>
        <taxon>Basidiobolaceae</taxon>
        <taxon>Basidiobolus</taxon>
    </lineage>
</organism>
<keyword evidence="7" id="KW-1185">Reference proteome</keyword>
<evidence type="ECO:0000256" key="3">
    <source>
        <dbReference type="PROSITE-ProRule" id="PRU00267"/>
    </source>
</evidence>
<dbReference type="SMART" id="SM00398">
    <property type="entry name" value="HMG"/>
    <property type="match status" value="1"/>
</dbReference>
<dbReference type="SUPFAM" id="SSF47095">
    <property type="entry name" value="HMG-box"/>
    <property type="match status" value="1"/>
</dbReference>
<sequence>MSKKPSAATKKQNLLNTTPAEISLADAAVLSENYSNIAVCMSRIAEVYKKVVDMEGALVPKKAPKDPNAPKKPFTPYIQFCNDEREHIRKIHPTYTSQDVSRELGTAWKALSDADKEIYMKKYETENSAYKIELEEYNKHKLELETHDNEDASSEQSVEPAVKEDSEESEEEEEKPAQKKPAAQNARKRKVPAATQPQPKKAAAATSKPNGTPVKSPKTKEVEAETPASPSQTPSKKKKNKKKKQN</sequence>
<gene>
    <name evidence="6" type="primary">HMGB2_2</name>
    <name evidence="6" type="ORF">K7432_006852</name>
</gene>
<dbReference type="InterPro" id="IPR051965">
    <property type="entry name" value="ChromReg_NeuronalGeneExpr"/>
</dbReference>
<dbReference type="Pfam" id="PF00505">
    <property type="entry name" value="HMG_box"/>
    <property type="match status" value="1"/>
</dbReference>
<feature type="region of interest" description="Disordered" evidence="4">
    <location>
        <begin position="146"/>
        <end position="246"/>
    </location>
</feature>
<name>A0ABR2WUB2_9FUNG</name>
<dbReference type="EMBL" id="JASJQH010000317">
    <property type="protein sequence ID" value="KAK9765097.1"/>
    <property type="molecule type" value="Genomic_DNA"/>
</dbReference>
<feature type="DNA-binding region" description="HMG box" evidence="3">
    <location>
        <begin position="70"/>
        <end position="138"/>
    </location>
</feature>